<sequence>MQGELLQINLFGACAVSSTVSGGFVVSGAKHRALLALLATAPFGRRTRAFLQETLWGATCYDTGRQSLRRALSDLRHIMGTSYEQLIVGSNADLSLDLSRVRFLGHVASGPFLEGLDIREPGFVAWVTGIRQNPGQLAALFRGSQELFSPLLPVVAVLPFRALDGEHPTSVLGDWIAEEICRSLSRSHLLAVISHLSCRVLASTQIDIAAVRSVLQADYCVTGTLRRLAGNLILDCDFVDTRSGRILWTRQFEQTAERFLDGSTDGIAAIVATVGTAIAEQALVYAQSKVLAAIDDHSLLISGVALMHRSTLRDFARARELLEEAARRAPYTPELHAWLGKWYVLSVFNGWSADVARETRNALDCTAHALDLEPGNAFGLTIDGFAQNNLLRRLDIADARYSAALERNPNAGLSWLLKGALHAFRDEGEAAVKATERARRLSPLDPFGYFYDSLNATAHLAMGDHQRALDLADRSLGQNDRHLSTLRTKIVALHSLGRKQEAIVAGQELLRRQPDFTVSGYQRSHPAAEFEFGRNAAAALRAAGIP</sequence>
<reference evidence="1 2" key="1">
    <citation type="submission" date="2015-10" db="EMBL/GenBank/DDBJ databases">
        <title>Draft genome of Bosea thiooxidans.</title>
        <authorList>
            <person name="Wang X."/>
        </authorList>
    </citation>
    <scope>NUCLEOTIDE SEQUENCE [LARGE SCALE GENOMIC DNA]</scope>
    <source>
        <strain evidence="1 2">CGMCC 9174</strain>
    </source>
</reference>
<proteinExistence type="predicted"/>
<dbReference type="SUPFAM" id="SSF48452">
    <property type="entry name" value="TPR-like"/>
    <property type="match status" value="1"/>
</dbReference>
<dbReference type="AlphaFoldDB" id="A0A0Q3KU10"/>
<dbReference type="EMBL" id="LMAR01000085">
    <property type="protein sequence ID" value="KQK27940.1"/>
    <property type="molecule type" value="Genomic_DNA"/>
</dbReference>
<gene>
    <name evidence="1" type="ORF">ARD30_24070</name>
</gene>
<evidence type="ECO:0000313" key="2">
    <source>
        <dbReference type="Proteomes" id="UP000051562"/>
    </source>
</evidence>
<dbReference type="InterPro" id="IPR011990">
    <property type="entry name" value="TPR-like_helical_dom_sf"/>
</dbReference>
<dbReference type="Gene3D" id="3.40.50.10070">
    <property type="entry name" value="TolB, N-terminal domain"/>
    <property type="match status" value="1"/>
</dbReference>
<dbReference type="Proteomes" id="UP000051562">
    <property type="component" value="Unassembled WGS sequence"/>
</dbReference>
<evidence type="ECO:0000313" key="1">
    <source>
        <dbReference type="EMBL" id="KQK27940.1"/>
    </source>
</evidence>
<dbReference type="SUPFAM" id="SSF46894">
    <property type="entry name" value="C-terminal effector domain of the bipartite response regulators"/>
    <property type="match status" value="1"/>
</dbReference>
<dbReference type="Gene3D" id="1.10.10.10">
    <property type="entry name" value="Winged helix-like DNA-binding domain superfamily/Winged helix DNA-binding domain"/>
    <property type="match status" value="1"/>
</dbReference>
<dbReference type="RefSeq" id="WP_055730720.1">
    <property type="nucleotide sequence ID" value="NZ_LMAR01000085.1"/>
</dbReference>
<dbReference type="InterPro" id="IPR036388">
    <property type="entry name" value="WH-like_DNA-bd_sf"/>
</dbReference>
<dbReference type="GO" id="GO:0003677">
    <property type="term" value="F:DNA binding"/>
    <property type="evidence" value="ECO:0007669"/>
    <property type="project" value="InterPro"/>
</dbReference>
<organism evidence="1 2">
    <name type="scientific">Bosea thiooxidans</name>
    <dbReference type="NCBI Taxonomy" id="53254"/>
    <lineage>
        <taxon>Bacteria</taxon>
        <taxon>Pseudomonadati</taxon>
        <taxon>Pseudomonadota</taxon>
        <taxon>Alphaproteobacteria</taxon>
        <taxon>Hyphomicrobiales</taxon>
        <taxon>Boseaceae</taxon>
        <taxon>Bosea</taxon>
    </lineage>
</organism>
<comment type="caution">
    <text evidence="1">The sequence shown here is derived from an EMBL/GenBank/DDBJ whole genome shotgun (WGS) entry which is preliminary data.</text>
</comment>
<keyword evidence="2" id="KW-1185">Reference proteome</keyword>
<dbReference type="STRING" id="53254.SAMN05660750_05020"/>
<name>A0A0Q3KU10_9HYPH</name>
<dbReference type="GO" id="GO:0006355">
    <property type="term" value="P:regulation of DNA-templated transcription"/>
    <property type="evidence" value="ECO:0007669"/>
    <property type="project" value="InterPro"/>
</dbReference>
<accession>A0A0Q3KU10</accession>
<protein>
    <submittedName>
        <fullName evidence="1">Uncharacterized protein</fullName>
    </submittedName>
</protein>
<dbReference type="InterPro" id="IPR016032">
    <property type="entry name" value="Sig_transdc_resp-reg_C-effctor"/>
</dbReference>
<dbReference type="Gene3D" id="1.25.40.10">
    <property type="entry name" value="Tetratricopeptide repeat domain"/>
    <property type="match status" value="2"/>
</dbReference>